<dbReference type="KEGG" id="vbo:CKY39_22570"/>
<dbReference type="RefSeq" id="WP_062478473.1">
    <property type="nucleotide sequence ID" value="NZ_BKDH01000001.1"/>
</dbReference>
<dbReference type="SUPFAM" id="SSF54909">
    <property type="entry name" value="Dimeric alpha+beta barrel"/>
    <property type="match status" value="1"/>
</dbReference>
<gene>
    <name evidence="3" type="ORF">CKY39_22570</name>
    <name evidence="4" type="ORF">J2W25_000057</name>
</gene>
<dbReference type="Proteomes" id="UP001244295">
    <property type="component" value="Unassembled WGS sequence"/>
</dbReference>
<reference evidence="4" key="2">
    <citation type="submission" date="2023-07" db="EMBL/GenBank/DDBJ databases">
        <title>Sorghum-associated microbial communities from plants grown in Nebraska, USA.</title>
        <authorList>
            <person name="Schachtman D."/>
        </authorList>
    </citation>
    <scope>NUCLEOTIDE SEQUENCE</scope>
    <source>
        <strain evidence="4">DS2795</strain>
    </source>
</reference>
<evidence type="ECO:0000313" key="3">
    <source>
        <dbReference type="EMBL" id="ATA55698.1"/>
    </source>
</evidence>
<dbReference type="InterPro" id="IPR011008">
    <property type="entry name" value="Dimeric_a/b-barrel"/>
</dbReference>
<evidence type="ECO:0000256" key="1">
    <source>
        <dbReference type="ARBA" id="ARBA00007689"/>
    </source>
</evidence>
<dbReference type="PANTHER" id="PTHR35174">
    <property type="entry name" value="BLL7171 PROTEIN-RELATED"/>
    <property type="match status" value="1"/>
</dbReference>
<dbReference type="Proteomes" id="UP000217154">
    <property type="component" value="Chromosome"/>
</dbReference>
<evidence type="ECO:0000313" key="4">
    <source>
        <dbReference type="EMBL" id="MDP9921052.1"/>
    </source>
</evidence>
<dbReference type="Gene3D" id="3.30.70.1060">
    <property type="entry name" value="Dimeric alpha+beta barrel"/>
    <property type="match status" value="1"/>
</dbReference>
<organism evidence="3 5">
    <name type="scientific">Variovorax boronicumulans</name>
    <dbReference type="NCBI Taxonomy" id="436515"/>
    <lineage>
        <taxon>Bacteria</taxon>
        <taxon>Pseudomonadati</taxon>
        <taxon>Pseudomonadota</taxon>
        <taxon>Betaproteobacteria</taxon>
        <taxon>Burkholderiales</taxon>
        <taxon>Comamonadaceae</taxon>
        <taxon>Variovorax</taxon>
    </lineage>
</organism>
<comment type="similarity">
    <text evidence="1">Belongs to the YciI family.</text>
</comment>
<dbReference type="AlphaFoldDB" id="A0A250DMU3"/>
<dbReference type="InterPro" id="IPR005545">
    <property type="entry name" value="YCII"/>
</dbReference>
<sequence>MQYMLMFYQPAAEFEQRNDASSQAYRASWVAYADAVRQSGISLGGHGLLPPMTGTTLRVRGDKRQVQDGPFADTKEQLGGYFVVDVPDLDAALEWAARAPCAASGGVEVRPVFTATAAAGASQT</sequence>
<feature type="domain" description="YCII-related" evidence="2">
    <location>
        <begin position="1"/>
        <end position="113"/>
    </location>
</feature>
<dbReference type="EMBL" id="JAUSRR010000001">
    <property type="protein sequence ID" value="MDP9921052.1"/>
    <property type="molecule type" value="Genomic_DNA"/>
</dbReference>
<reference evidence="3 5" key="1">
    <citation type="submission" date="2017-09" db="EMBL/GenBank/DDBJ databases">
        <title>The diverse metabolic capabilities of V. boronicumulans make it an excellent choice for continued studies on novel biodegradation.</title>
        <authorList>
            <person name="Sun S."/>
        </authorList>
    </citation>
    <scope>NUCLEOTIDE SEQUENCE [LARGE SCALE GENOMIC DNA]</scope>
    <source>
        <strain evidence="3 5">J1</strain>
    </source>
</reference>
<dbReference type="GeneID" id="82267459"/>
<evidence type="ECO:0000313" key="5">
    <source>
        <dbReference type="Proteomes" id="UP000217154"/>
    </source>
</evidence>
<proteinExistence type="inferred from homology"/>
<evidence type="ECO:0000259" key="2">
    <source>
        <dbReference type="Pfam" id="PF03795"/>
    </source>
</evidence>
<dbReference type="PANTHER" id="PTHR35174:SF3">
    <property type="entry name" value="BLL7171 PROTEIN"/>
    <property type="match status" value="1"/>
</dbReference>
<protein>
    <recommendedName>
        <fullName evidence="2">YCII-related domain-containing protein</fullName>
    </recommendedName>
</protein>
<name>A0A250DMU3_9BURK</name>
<accession>A0A250DMU3</accession>
<dbReference type="Pfam" id="PF03795">
    <property type="entry name" value="YCII"/>
    <property type="match status" value="1"/>
</dbReference>
<dbReference type="EMBL" id="CP023284">
    <property type="protein sequence ID" value="ATA55698.1"/>
    <property type="molecule type" value="Genomic_DNA"/>
</dbReference>